<evidence type="ECO:0000256" key="3">
    <source>
        <dbReference type="ARBA" id="ARBA00022833"/>
    </source>
</evidence>
<keyword evidence="1" id="KW-0479">Metal-binding</keyword>
<feature type="compositionally biased region" description="Low complexity" evidence="5">
    <location>
        <begin position="476"/>
        <end position="485"/>
    </location>
</feature>
<comment type="caution">
    <text evidence="7">The sequence shown here is derived from an EMBL/GenBank/DDBJ whole genome shotgun (WGS) entry which is preliminary data.</text>
</comment>
<dbReference type="Gramene" id="PRQ28128">
    <property type="protein sequence ID" value="PRQ28128"/>
    <property type="gene ID" value="RchiOBHm_Chr6g0312661"/>
</dbReference>
<evidence type="ECO:0000313" key="7">
    <source>
        <dbReference type="EMBL" id="PRQ28128.1"/>
    </source>
</evidence>
<feature type="region of interest" description="Disordered" evidence="5">
    <location>
        <begin position="297"/>
        <end position="437"/>
    </location>
</feature>
<organism evidence="7 8">
    <name type="scientific">Rosa chinensis</name>
    <name type="common">China rose</name>
    <dbReference type="NCBI Taxonomy" id="74649"/>
    <lineage>
        <taxon>Eukaryota</taxon>
        <taxon>Viridiplantae</taxon>
        <taxon>Streptophyta</taxon>
        <taxon>Embryophyta</taxon>
        <taxon>Tracheophyta</taxon>
        <taxon>Spermatophyta</taxon>
        <taxon>Magnoliopsida</taxon>
        <taxon>eudicotyledons</taxon>
        <taxon>Gunneridae</taxon>
        <taxon>Pentapetalae</taxon>
        <taxon>rosids</taxon>
        <taxon>fabids</taxon>
        <taxon>Rosales</taxon>
        <taxon>Rosaceae</taxon>
        <taxon>Rosoideae</taxon>
        <taxon>Rosoideae incertae sedis</taxon>
        <taxon>Rosa</taxon>
    </lineage>
</organism>
<dbReference type="FunFam" id="1.10.220.150:FF:000005">
    <property type="entry name" value="Arf-GAP domain and FG repeat-containing protein 1"/>
    <property type="match status" value="1"/>
</dbReference>
<feature type="compositionally biased region" description="Polar residues" evidence="5">
    <location>
        <begin position="570"/>
        <end position="601"/>
    </location>
</feature>
<dbReference type="Pfam" id="PF01412">
    <property type="entry name" value="ArfGap"/>
    <property type="match status" value="1"/>
</dbReference>
<dbReference type="OrthoDB" id="6036at2759"/>
<protein>
    <submittedName>
        <fullName evidence="7">Putative Arf GTPase activating protein</fullName>
    </submittedName>
</protein>
<dbReference type="InterPro" id="IPR001164">
    <property type="entry name" value="ArfGAP_dom"/>
</dbReference>
<dbReference type="PANTHER" id="PTHR46085">
    <property type="entry name" value="ARFGAP/RECO-RELATED"/>
    <property type="match status" value="1"/>
</dbReference>
<feature type="compositionally biased region" description="Polar residues" evidence="5">
    <location>
        <begin position="365"/>
        <end position="376"/>
    </location>
</feature>
<feature type="domain" description="Arf-GAP" evidence="6">
    <location>
        <begin position="12"/>
        <end position="130"/>
    </location>
</feature>
<dbReference type="PANTHER" id="PTHR46085:SF16">
    <property type="entry name" value="ARFGAP_RECO-LIKE ZINC FINGER DOMAIN-CONTAINING PROTEIN"/>
    <property type="match status" value="1"/>
</dbReference>
<dbReference type="InterPro" id="IPR037278">
    <property type="entry name" value="ARFGAP/RecO"/>
</dbReference>
<dbReference type="InterPro" id="IPR038508">
    <property type="entry name" value="ArfGAP_dom_sf"/>
</dbReference>
<dbReference type="PROSITE" id="PS50115">
    <property type="entry name" value="ARFGAP"/>
    <property type="match status" value="1"/>
</dbReference>
<dbReference type="CDD" id="cd08838">
    <property type="entry name" value="ArfGap_AGFG"/>
    <property type="match status" value="1"/>
</dbReference>
<sequence length="802" mass="88358">MGNRMKEEEKIERIIRSLLKLPENKRCINCNSLGPQYVCTTFLTFVCTNCSGVHREFTHRVKSVSMAKFTAEEVNSLQAGGNERARQIYFKEFDPQYHSFPDGSNIGRLRDFIKHVYVERKYTGEKGVQKLPKLRLREEPDESRRVGAYHGGSRSFHDEEKKFGAYHGGFRSFSDAPYVGRRSFPDEDRKVAAPYGGSRSFREEDWRVAVPSGGSRSFRDEDWKVAAPYGGSRSFHDHEKRFERHYSQGSSPSVRGADQNVVKYYYDERRSPRSYEENSRIGGTGFRRNPVRFEVVDNRIRDDRKARSGLTPPKSQNRSPENKNMDSFSSPAVRSVQEKQRENMLPPMFRETTITNYQKHADGSAHNQKMYSTSPHDGNAVEHKKEKLESLIDFNTDPERSDDVVKSQQQQTPPPDNGNNWASFDSSTKEKAPPVPKPDTLEALLLELTPASVPDTASEAPSNDDAPSTACTNNMPAGGAAPGAPAEQMLFDTVSSCTSASTSTSVPVQPSDADPLQAVPTSVGDASVTVTDALQLPSRQQDQSSIIFAADSGSPSQHAIIPVEASNNLSRTSSLAPHTQGSLSVSAEEPSQSMLRTQSLPVETKSSKREELPVDLFAAHYSSIPSQDSVWHSGPPHGMGFNMQYYPNIAPAPAFPGSGKSANPFDINDDKTLGHSTHFPSMSSLEDALHSVSVPPSLMHTSSLGSFSSHLKPPQLPNHESVMPSHSLPSHSAFSPSPYMGQQLHNNAQFLRLQGIGGFSRDEAAAFGTLSLSQQSFQQPSIRYPAPSNSESFSSMGGNPFG</sequence>
<keyword evidence="3" id="KW-0862">Zinc</keyword>
<feature type="compositionally biased region" description="Polar residues" evidence="5">
    <location>
        <begin position="787"/>
        <end position="802"/>
    </location>
</feature>
<feature type="region of interest" description="Disordered" evidence="5">
    <location>
        <begin position="570"/>
        <end position="607"/>
    </location>
</feature>
<feature type="compositionally biased region" description="Polar residues" evidence="5">
    <location>
        <begin position="459"/>
        <end position="475"/>
    </location>
</feature>
<reference evidence="7 8" key="1">
    <citation type="journal article" date="2018" name="Nat. Genet.">
        <title>The Rosa genome provides new insights in the design of modern roses.</title>
        <authorList>
            <person name="Bendahmane M."/>
        </authorList>
    </citation>
    <scope>NUCLEOTIDE SEQUENCE [LARGE SCALE GENOMIC DNA]</scope>
    <source>
        <strain evidence="8">cv. Old Blush</strain>
    </source>
</reference>
<feature type="compositionally biased region" description="Basic and acidic residues" evidence="5">
    <location>
        <begin position="379"/>
        <end position="390"/>
    </location>
</feature>
<feature type="region of interest" description="Disordered" evidence="5">
    <location>
        <begin position="453"/>
        <end position="485"/>
    </location>
</feature>
<feature type="region of interest" description="Disordered" evidence="5">
    <location>
        <begin position="772"/>
        <end position="802"/>
    </location>
</feature>
<evidence type="ECO:0000256" key="2">
    <source>
        <dbReference type="ARBA" id="ARBA00022771"/>
    </source>
</evidence>
<dbReference type="PRINTS" id="PR00405">
    <property type="entry name" value="REVINTRACTNG"/>
</dbReference>
<dbReference type="OMA" id="QATTHIN"/>
<dbReference type="SUPFAM" id="SSF57863">
    <property type="entry name" value="ArfGap/RecO-like zinc finger"/>
    <property type="match status" value="1"/>
</dbReference>
<dbReference type="GO" id="GO:0005096">
    <property type="term" value="F:GTPase activator activity"/>
    <property type="evidence" value="ECO:0007669"/>
    <property type="project" value="InterPro"/>
</dbReference>
<dbReference type="STRING" id="74649.A0A2P6Q1Q5"/>
<dbReference type="Proteomes" id="UP000238479">
    <property type="component" value="Chromosome 6"/>
</dbReference>
<evidence type="ECO:0000256" key="4">
    <source>
        <dbReference type="PROSITE-ProRule" id="PRU00288"/>
    </source>
</evidence>
<proteinExistence type="predicted"/>
<gene>
    <name evidence="7" type="ORF">RchiOBHm_Chr6g0312661</name>
</gene>
<feature type="region of interest" description="Disordered" evidence="5">
    <location>
        <begin position="705"/>
        <end position="730"/>
    </location>
</feature>
<dbReference type="SMART" id="SM00105">
    <property type="entry name" value="ArfGap"/>
    <property type="match status" value="1"/>
</dbReference>
<evidence type="ECO:0000256" key="1">
    <source>
        <dbReference type="ARBA" id="ARBA00022723"/>
    </source>
</evidence>
<keyword evidence="8" id="KW-1185">Reference proteome</keyword>
<feature type="compositionally biased region" description="Low complexity" evidence="5">
    <location>
        <begin position="772"/>
        <end position="781"/>
    </location>
</feature>
<dbReference type="EMBL" id="PDCK01000044">
    <property type="protein sequence ID" value="PRQ28128.1"/>
    <property type="molecule type" value="Genomic_DNA"/>
</dbReference>
<keyword evidence="2 4" id="KW-0863">Zinc-finger</keyword>
<evidence type="ECO:0000256" key="5">
    <source>
        <dbReference type="SAM" id="MobiDB-lite"/>
    </source>
</evidence>
<dbReference type="InterPro" id="IPR044820">
    <property type="entry name" value="AGD14-like"/>
</dbReference>
<accession>A0A2P6Q1Q5</accession>
<dbReference type="Gene3D" id="1.10.220.150">
    <property type="entry name" value="Arf GTPase activating protein"/>
    <property type="match status" value="1"/>
</dbReference>
<dbReference type="AlphaFoldDB" id="A0A2P6Q1Q5"/>
<evidence type="ECO:0000313" key="8">
    <source>
        <dbReference type="Proteomes" id="UP000238479"/>
    </source>
</evidence>
<feature type="compositionally biased region" description="Polar residues" evidence="5">
    <location>
        <begin position="406"/>
        <end position="426"/>
    </location>
</feature>
<dbReference type="GO" id="GO:0008270">
    <property type="term" value="F:zinc ion binding"/>
    <property type="evidence" value="ECO:0007669"/>
    <property type="project" value="UniProtKB-KW"/>
</dbReference>
<evidence type="ECO:0000259" key="6">
    <source>
        <dbReference type="PROSITE" id="PS50115"/>
    </source>
</evidence>
<name>A0A2P6Q1Q5_ROSCH</name>
<feature type="compositionally biased region" description="Basic and acidic residues" evidence="5">
    <location>
        <begin position="297"/>
        <end position="306"/>
    </location>
</feature>